<dbReference type="InterPro" id="IPR001757">
    <property type="entry name" value="P_typ_ATPase"/>
</dbReference>
<dbReference type="Proteomes" id="UP001589799">
    <property type="component" value="Unassembled WGS sequence"/>
</dbReference>
<keyword evidence="9 11" id="KW-1133">Transmembrane helix</keyword>
<dbReference type="Gene3D" id="2.70.150.10">
    <property type="entry name" value="Calcium-transporting ATPase, cytoplasmic transduction domain A"/>
    <property type="match status" value="1"/>
</dbReference>
<comment type="caution">
    <text evidence="14">The sequence shown here is derived from an EMBL/GenBank/DDBJ whole genome shotgun (WGS) entry which is preliminary data.</text>
</comment>
<proteinExistence type="inferred from homology"/>
<keyword evidence="6 11" id="KW-0067">ATP-binding</keyword>
<keyword evidence="8" id="KW-1278">Translocase</keyword>
<dbReference type="InterPro" id="IPR018303">
    <property type="entry name" value="ATPase_P-typ_P_site"/>
</dbReference>
<keyword evidence="3 11" id="KW-0812">Transmembrane</keyword>
<dbReference type="Pfam" id="PF00702">
    <property type="entry name" value="Hydrolase"/>
    <property type="match status" value="1"/>
</dbReference>
<evidence type="ECO:0000256" key="9">
    <source>
        <dbReference type="ARBA" id="ARBA00022989"/>
    </source>
</evidence>
<feature type="compositionally biased region" description="Basic and acidic residues" evidence="12">
    <location>
        <begin position="658"/>
        <end position="669"/>
    </location>
</feature>
<dbReference type="InterPro" id="IPR051949">
    <property type="entry name" value="Cation_Transport_ATPase"/>
</dbReference>
<evidence type="ECO:0000259" key="13">
    <source>
        <dbReference type="Pfam" id="PF00122"/>
    </source>
</evidence>
<gene>
    <name evidence="14" type="ORF">ACFFII_01755</name>
</gene>
<dbReference type="NCBIfam" id="TIGR01525">
    <property type="entry name" value="ATPase-IB_hvy"/>
    <property type="match status" value="1"/>
</dbReference>
<dbReference type="NCBIfam" id="TIGR01494">
    <property type="entry name" value="ATPase_P-type"/>
    <property type="match status" value="1"/>
</dbReference>
<comment type="similarity">
    <text evidence="2 11">Belongs to the cation transport ATPase (P-type) (TC 3.A.3) family. Type IB subfamily.</text>
</comment>
<dbReference type="Pfam" id="PF00122">
    <property type="entry name" value="E1-E2_ATPase"/>
    <property type="match status" value="1"/>
</dbReference>
<keyword evidence="11" id="KW-1003">Cell membrane</keyword>
<evidence type="ECO:0000256" key="11">
    <source>
        <dbReference type="RuleBase" id="RU362081"/>
    </source>
</evidence>
<keyword evidence="4 11" id="KW-0479">Metal-binding</keyword>
<organism evidence="14 15">
    <name type="scientific">Paracoccus niistensis</name>
    <dbReference type="NCBI Taxonomy" id="632935"/>
    <lineage>
        <taxon>Bacteria</taxon>
        <taxon>Pseudomonadati</taxon>
        <taxon>Pseudomonadota</taxon>
        <taxon>Alphaproteobacteria</taxon>
        <taxon>Rhodobacterales</taxon>
        <taxon>Paracoccaceae</taxon>
        <taxon>Paracoccus</taxon>
    </lineage>
</organism>
<evidence type="ECO:0000256" key="4">
    <source>
        <dbReference type="ARBA" id="ARBA00022723"/>
    </source>
</evidence>
<feature type="region of interest" description="Disordered" evidence="12">
    <location>
        <begin position="630"/>
        <end position="675"/>
    </location>
</feature>
<keyword evidence="10 11" id="KW-0472">Membrane</keyword>
<evidence type="ECO:0000313" key="15">
    <source>
        <dbReference type="Proteomes" id="UP001589799"/>
    </source>
</evidence>
<evidence type="ECO:0000256" key="1">
    <source>
        <dbReference type="ARBA" id="ARBA00004141"/>
    </source>
</evidence>
<evidence type="ECO:0000256" key="12">
    <source>
        <dbReference type="SAM" id="MobiDB-lite"/>
    </source>
</evidence>
<dbReference type="PANTHER" id="PTHR43079:SF1">
    <property type="entry name" value="CADMIUM_ZINC-TRANSPORTING ATPASE HMA1, CHLOROPLASTIC-RELATED"/>
    <property type="match status" value="1"/>
</dbReference>
<reference evidence="14 15" key="1">
    <citation type="submission" date="2024-09" db="EMBL/GenBank/DDBJ databases">
        <authorList>
            <person name="Sun Q."/>
            <person name="Mori K."/>
        </authorList>
    </citation>
    <scope>NUCLEOTIDE SEQUENCE [LARGE SCALE GENOMIC DNA]</scope>
    <source>
        <strain evidence="14 15">KCTC 22789</strain>
    </source>
</reference>
<evidence type="ECO:0000256" key="2">
    <source>
        <dbReference type="ARBA" id="ARBA00006024"/>
    </source>
</evidence>
<evidence type="ECO:0000256" key="3">
    <source>
        <dbReference type="ARBA" id="ARBA00022692"/>
    </source>
</evidence>
<feature type="transmembrane region" description="Helical" evidence="11">
    <location>
        <begin position="34"/>
        <end position="55"/>
    </location>
</feature>
<dbReference type="SUPFAM" id="SSF81653">
    <property type="entry name" value="Calcium ATPase, transduction domain A"/>
    <property type="match status" value="1"/>
</dbReference>
<sequence>MKRFLFFDLSLALSLAAVLGLALAAAGLWLGDGRFGFLVAPGLALVYLAGGVPAATRALGSLWREHVLDIDLLMVVAALAAAAVGAPFEGAVLLTLFSLSSTLEKRALGRARRAIEALMALRPETALRRGPEGTVAEVPAADLVAGDAVVLRPGARVPADGVVAQGRGGVDEAHITGESMPVSKAPGDPVFEGTVNLDGVLDVTVTHGVGDSTIARMIRLVTEAQAAKAPYERFSTWFGQRYTIAVLVGAALAFAAFRWLGHDWDGALYKAATLLVAASPCAIVISVPAAILSALSAAARGGVLFKGGAALEMLAAVETFAFDKTGTLTTGRATVTQVVALDGDEAGFLSRLAGIEAQSEHHIAGAIRRAAKARGITPAPVADTVNRPGKGIVGTDPTGEIWAGNPYLAAEMGADIGHPALAALDAGAQTLVYLGRGPQLLGAVTVADEARASAAPALAALRAGGVGRIVMMTGDRPPVALRIGAELGLRPEDTHAAMLPDDKVRAVAALADRGRLAFVGDGVNDAAALARADVGIAMGAAGSEVALQAADVALLSEDLERLAHAHRLSRRTARIIRQNLTFALGAMILLVTGGLFFDLPLPLAVIGHEGGTVLVVLNGLRLLSDPIRQAGEKQAPRGRPLAPAPQAPATAKPPAGRRVQEDQRPEFGKAEVTPE</sequence>
<evidence type="ECO:0000256" key="10">
    <source>
        <dbReference type="ARBA" id="ARBA00023136"/>
    </source>
</evidence>
<dbReference type="Gene3D" id="3.40.1110.10">
    <property type="entry name" value="Calcium-transporting ATPase, cytoplasmic domain N"/>
    <property type="match status" value="1"/>
</dbReference>
<keyword evidence="15" id="KW-1185">Reference proteome</keyword>
<dbReference type="InterPro" id="IPR023214">
    <property type="entry name" value="HAD_sf"/>
</dbReference>
<evidence type="ECO:0000256" key="7">
    <source>
        <dbReference type="ARBA" id="ARBA00022842"/>
    </source>
</evidence>
<dbReference type="InterPro" id="IPR023299">
    <property type="entry name" value="ATPase_P-typ_cyto_dom_N"/>
</dbReference>
<accession>A0ABV6HZT3</accession>
<feature type="transmembrane region" description="Helical" evidence="11">
    <location>
        <begin position="67"/>
        <end position="85"/>
    </location>
</feature>
<dbReference type="SUPFAM" id="SSF56784">
    <property type="entry name" value="HAD-like"/>
    <property type="match status" value="1"/>
</dbReference>
<dbReference type="InterPro" id="IPR027256">
    <property type="entry name" value="P-typ_ATPase_IB"/>
</dbReference>
<keyword evidence="5 11" id="KW-0547">Nucleotide-binding</keyword>
<dbReference type="PROSITE" id="PS00154">
    <property type="entry name" value="ATPASE_E1_E2"/>
    <property type="match status" value="1"/>
</dbReference>
<evidence type="ECO:0000313" key="14">
    <source>
        <dbReference type="EMBL" id="MFC0339489.1"/>
    </source>
</evidence>
<comment type="subcellular location">
    <subcellularLocation>
        <location evidence="11">Cell membrane</location>
    </subcellularLocation>
    <subcellularLocation>
        <location evidence="1">Membrane</location>
        <topology evidence="1">Multi-pass membrane protein</topology>
    </subcellularLocation>
</comment>
<evidence type="ECO:0000256" key="5">
    <source>
        <dbReference type="ARBA" id="ARBA00022741"/>
    </source>
</evidence>
<evidence type="ECO:0000256" key="6">
    <source>
        <dbReference type="ARBA" id="ARBA00022840"/>
    </source>
</evidence>
<dbReference type="NCBIfam" id="TIGR01512">
    <property type="entry name" value="ATPase-IB2_Cd"/>
    <property type="match status" value="1"/>
</dbReference>
<dbReference type="RefSeq" id="WP_377697165.1">
    <property type="nucleotide sequence ID" value="NZ_JBHLWE010000005.1"/>
</dbReference>
<feature type="transmembrane region" description="Helical" evidence="11">
    <location>
        <begin position="272"/>
        <end position="295"/>
    </location>
</feature>
<dbReference type="InterPro" id="IPR059000">
    <property type="entry name" value="ATPase_P-type_domA"/>
</dbReference>
<dbReference type="InterPro" id="IPR036412">
    <property type="entry name" value="HAD-like_sf"/>
</dbReference>
<dbReference type="PRINTS" id="PR00941">
    <property type="entry name" value="CDATPASE"/>
</dbReference>
<dbReference type="InterPro" id="IPR008250">
    <property type="entry name" value="ATPase_P-typ_transduc_dom_A_sf"/>
</dbReference>
<dbReference type="Gene3D" id="3.40.50.1000">
    <property type="entry name" value="HAD superfamily/HAD-like"/>
    <property type="match status" value="1"/>
</dbReference>
<feature type="transmembrane region" description="Helical" evidence="11">
    <location>
        <begin position="580"/>
        <end position="597"/>
    </location>
</feature>
<feature type="transmembrane region" description="Helical" evidence="11">
    <location>
        <begin position="242"/>
        <end position="260"/>
    </location>
</feature>
<evidence type="ECO:0000256" key="8">
    <source>
        <dbReference type="ARBA" id="ARBA00022967"/>
    </source>
</evidence>
<protein>
    <submittedName>
        <fullName evidence="14">Heavy metal translocating P-type ATPase</fullName>
    </submittedName>
</protein>
<dbReference type="SUPFAM" id="SSF81665">
    <property type="entry name" value="Calcium ATPase, transmembrane domain M"/>
    <property type="match status" value="1"/>
</dbReference>
<dbReference type="PRINTS" id="PR00119">
    <property type="entry name" value="CATATPASE"/>
</dbReference>
<keyword evidence="7" id="KW-0460">Magnesium</keyword>
<dbReference type="InterPro" id="IPR023298">
    <property type="entry name" value="ATPase_P-typ_TM_dom_sf"/>
</dbReference>
<feature type="domain" description="P-type ATPase A" evidence="13">
    <location>
        <begin position="121"/>
        <end position="221"/>
    </location>
</feature>
<dbReference type="PANTHER" id="PTHR43079">
    <property type="entry name" value="PROBABLE CADMIUM/ZINC-TRANSPORTING ATPASE HMA1"/>
    <property type="match status" value="1"/>
</dbReference>
<dbReference type="EMBL" id="JBHLWE010000005">
    <property type="protein sequence ID" value="MFC0339489.1"/>
    <property type="molecule type" value="Genomic_DNA"/>
</dbReference>
<name>A0ABV6HZT3_9RHOB</name>